<dbReference type="SMART" id="SM00855">
    <property type="entry name" value="PGAM"/>
    <property type="match status" value="1"/>
</dbReference>
<protein>
    <recommendedName>
        <fullName evidence="6">Phosphoglycerate mutase family protein</fullName>
    </recommendedName>
</protein>
<dbReference type="Gene3D" id="3.40.50.1240">
    <property type="entry name" value="Phosphoglycerate mutase-like"/>
    <property type="match status" value="1"/>
</dbReference>
<dbReference type="PANTHER" id="PTHR46517:SF1">
    <property type="entry name" value="FRUCTOSE-2,6-BISPHOSPHATASE TIGAR"/>
    <property type="match status" value="1"/>
</dbReference>
<organism evidence="4 5">
    <name type="scientific">Botryotinia fuckeliana (strain T4)</name>
    <name type="common">Noble rot fungus</name>
    <name type="synonym">Botrytis cinerea</name>
    <dbReference type="NCBI Taxonomy" id="999810"/>
    <lineage>
        <taxon>Eukaryota</taxon>
        <taxon>Fungi</taxon>
        <taxon>Dikarya</taxon>
        <taxon>Ascomycota</taxon>
        <taxon>Pezizomycotina</taxon>
        <taxon>Leotiomycetes</taxon>
        <taxon>Helotiales</taxon>
        <taxon>Sclerotiniaceae</taxon>
        <taxon>Botrytis</taxon>
    </lineage>
</organism>
<dbReference type="Pfam" id="PF00300">
    <property type="entry name" value="His_Phos_1"/>
    <property type="match status" value="1"/>
</dbReference>
<dbReference type="PROSITE" id="PS00175">
    <property type="entry name" value="PG_MUTASE"/>
    <property type="match status" value="1"/>
</dbReference>
<dbReference type="GO" id="GO:0004331">
    <property type="term" value="F:fructose-2,6-bisphosphate 2-phosphatase activity"/>
    <property type="evidence" value="ECO:0007669"/>
    <property type="project" value="TreeGrafter"/>
</dbReference>
<evidence type="ECO:0000256" key="3">
    <source>
        <dbReference type="PIRSR" id="PIRSR613078-2"/>
    </source>
</evidence>
<dbReference type="CDD" id="cd07067">
    <property type="entry name" value="HP_PGM_like"/>
    <property type="match status" value="1"/>
</dbReference>
<accession>G2YD15</accession>
<dbReference type="AlphaFoldDB" id="G2YD15"/>
<dbReference type="GO" id="GO:0045820">
    <property type="term" value="P:negative regulation of glycolytic process"/>
    <property type="evidence" value="ECO:0007669"/>
    <property type="project" value="TreeGrafter"/>
</dbReference>
<dbReference type="InterPro" id="IPR013078">
    <property type="entry name" value="His_Pase_superF_clade-1"/>
</dbReference>
<proteinExistence type="predicted"/>
<evidence type="ECO:0000313" key="5">
    <source>
        <dbReference type="Proteomes" id="UP000008177"/>
    </source>
</evidence>
<dbReference type="InterPro" id="IPR051695">
    <property type="entry name" value="Phosphoglycerate_Mutase"/>
</dbReference>
<dbReference type="InterPro" id="IPR029033">
    <property type="entry name" value="His_PPase_superfam"/>
</dbReference>
<dbReference type="GO" id="GO:0043456">
    <property type="term" value="P:regulation of pentose-phosphate shunt"/>
    <property type="evidence" value="ECO:0007669"/>
    <property type="project" value="TreeGrafter"/>
</dbReference>
<dbReference type="eggNOG" id="KOG0235">
    <property type="taxonomic scope" value="Eukaryota"/>
</dbReference>
<evidence type="ECO:0000256" key="2">
    <source>
        <dbReference type="PIRSR" id="PIRSR613078-1"/>
    </source>
</evidence>
<reference evidence="5" key="1">
    <citation type="journal article" date="2011" name="PLoS Genet.">
        <title>Genomic analysis of the necrotrophic fungal pathogens Sclerotinia sclerotiorum and Botrytis cinerea.</title>
        <authorList>
            <person name="Amselem J."/>
            <person name="Cuomo C.A."/>
            <person name="van Kan J.A."/>
            <person name="Viaud M."/>
            <person name="Benito E.P."/>
            <person name="Couloux A."/>
            <person name="Coutinho P.M."/>
            <person name="de Vries R.P."/>
            <person name="Dyer P.S."/>
            <person name="Fillinger S."/>
            <person name="Fournier E."/>
            <person name="Gout L."/>
            <person name="Hahn M."/>
            <person name="Kohn L."/>
            <person name="Lapalu N."/>
            <person name="Plummer K.M."/>
            <person name="Pradier J.M."/>
            <person name="Quevillon E."/>
            <person name="Sharon A."/>
            <person name="Simon A."/>
            <person name="ten Have A."/>
            <person name="Tudzynski B."/>
            <person name="Tudzynski P."/>
            <person name="Wincker P."/>
            <person name="Andrew M."/>
            <person name="Anthouard V."/>
            <person name="Beever R.E."/>
            <person name="Beffa R."/>
            <person name="Benoit I."/>
            <person name="Bouzid O."/>
            <person name="Brault B."/>
            <person name="Chen Z."/>
            <person name="Choquer M."/>
            <person name="Collemare J."/>
            <person name="Cotton P."/>
            <person name="Danchin E.G."/>
            <person name="Da Silva C."/>
            <person name="Gautier A."/>
            <person name="Giraud C."/>
            <person name="Giraud T."/>
            <person name="Gonzalez C."/>
            <person name="Grossetete S."/>
            <person name="Guldener U."/>
            <person name="Henrissat B."/>
            <person name="Howlett B.J."/>
            <person name="Kodira C."/>
            <person name="Kretschmer M."/>
            <person name="Lappartient A."/>
            <person name="Leroch M."/>
            <person name="Levis C."/>
            <person name="Mauceli E."/>
            <person name="Neuveglise C."/>
            <person name="Oeser B."/>
            <person name="Pearson M."/>
            <person name="Poulain J."/>
            <person name="Poussereau N."/>
            <person name="Quesneville H."/>
            <person name="Rascle C."/>
            <person name="Schumacher J."/>
            <person name="Segurens B."/>
            <person name="Sexton A."/>
            <person name="Silva E."/>
            <person name="Sirven C."/>
            <person name="Soanes D.M."/>
            <person name="Talbot N.J."/>
            <person name="Templeton M."/>
            <person name="Yandava C."/>
            <person name="Yarden O."/>
            <person name="Zeng Q."/>
            <person name="Rollins J.A."/>
            <person name="Lebrun M.H."/>
            <person name="Dickman M."/>
        </authorList>
    </citation>
    <scope>NUCLEOTIDE SEQUENCE [LARGE SCALE GENOMIC DNA]</scope>
    <source>
        <strain evidence="5">T4</strain>
    </source>
</reference>
<evidence type="ECO:0000313" key="4">
    <source>
        <dbReference type="EMBL" id="CCD49663.1"/>
    </source>
</evidence>
<evidence type="ECO:0008006" key="6">
    <source>
        <dbReference type="Google" id="ProtNLM"/>
    </source>
</evidence>
<dbReference type="PANTHER" id="PTHR46517">
    <property type="entry name" value="FRUCTOSE-2,6-BISPHOSPHATASE TIGAR"/>
    <property type="match status" value="1"/>
</dbReference>
<evidence type="ECO:0000256" key="1">
    <source>
        <dbReference type="ARBA" id="ARBA00022801"/>
    </source>
</evidence>
<dbReference type="SUPFAM" id="SSF53254">
    <property type="entry name" value="Phosphoglycerate mutase-like"/>
    <property type="match status" value="1"/>
</dbReference>
<feature type="active site" description="Tele-phosphohistidine intermediate" evidence="2">
    <location>
        <position position="61"/>
    </location>
</feature>
<dbReference type="GO" id="GO:0005829">
    <property type="term" value="C:cytosol"/>
    <property type="evidence" value="ECO:0007669"/>
    <property type="project" value="TreeGrafter"/>
</dbReference>
<dbReference type="STRING" id="999810.G2YD15"/>
<dbReference type="InParanoid" id="G2YD15"/>
<dbReference type="OrthoDB" id="354304at2759"/>
<feature type="active site" description="Proton donor/acceptor" evidence="2">
    <location>
        <position position="138"/>
    </location>
</feature>
<dbReference type="InterPro" id="IPR001345">
    <property type="entry name" value="PG/BPGM_mutase_AS"/>
</dbReference>
<feature type="binding site" evidence="3">
    <location>
        <begin position="60"/>
        <end position="67"/>
    </location>
    <ligand>
        <name>substrate</name>
    </ligand>
</feature>
<feature type="binding site" evidence="3">
    <location>
        <position position="110"/>
    </location>
    <ligand>
        <name>substrate</name>
    </ligand>
</feature>
<gene>
    <name evidence="4" type="ORF">BofuT4_P093710.1</name>
</gene>
<keyword evidence="1" id="KW-0378">Hydrolase</keyword>
<sequence length="352" mass="39937">MTKQTRQIKFYIFFSTIKCFCLHNDHKHTQLCTIQQSWQYSVNDHFFPLPYGGMRLLLIRHGETVDNVANVYAGVTDSALTNHGVLQANRLGTHLAASKVSHIFSSDLQRAIKTAEAIRVAQNNDPSFEVTKLELLREQDFGHYEKKPFHERSKDSIKTAKEVHSQAHRIDPGFKDVESKESMKRRMETFVNKHLIHFLNIDENNLNDHTIAIVAHGIILNHLWRVILRRFDPKNVSISPNVPRPERGLEYLGGWSNTGYLDLDIKPIQEVTPSKVGSVPSVLDELSNAQTSVMPPSHAVDGAEVTMSLMIKSVNNIDHLKGLKKTRGGLGSLKHDSTQRTMDSFFKKRKLG</sequence>
<dbReference type="Proteomes" id="UP000008177">
    <property type="component" value="Unplaced contigs"/>
</dbReference>
<name>G2YD15_BOTF4</name>
<dbReference type="HOGENOM" id="CLU_033323_0_1_1"/>
<dbReference type="EMBL" id="FQ790321">
    <property type="protein sequence ID" value="CCD49663.1"/>
    <property type="molecule type" value="Genomic_DNA"/>
</dbReference>